<feature type="chain" id="PRO_5038259429" evidence="8">
    <location>
        <begin position="27"/>
        <end position="365"/>
    </location>
</feature>
<name>A0A834RGU0_SARSC</name>
<dbReference type="OrthoDB" id="676979at2759"/>
<protein>
    <submittedName>
        <fullName evidence="9 10">Uncharacterized protein</fullName>
    </submittedName>
</protein>
<keyword evidence="11" id="KW-1185">Reference proteome</keyword>
<evidence type="ECO:0000256" key="6">
    <source>
        <dbReference type="ARBA" id="ARBA00022989"/>
    </source>
</evidence>
<keyword evidence="2" id="KW-0433">Leucine-rich repeat</keyword>
<evidence type="ECO:0000313" key="10">
    <source>
        <dbReference type="EnsemblMetazoa" id="KAF7495680.1"/>
    </source>
</evidence>
<dbReference type="PROSITE" id="PS51450">
    <property type="entry name" value="LRR"/>
    <property type="match status" value="1"/>
</dbReference>
<dbReference type="GO" id="GO:0051965">
    <property type="term" value="P:positive regulation of synapse assembly"/>
    <property type="evidence" value="ECO:0007669"/>
    <property type="project" value="TreeGrafter"/>
</dbReference>
<organism evidence="9">
    <name type="scientific">Sarcoptes scabiei</name>
    <name type="common">Itch mite</name>
    <name type="synonym">Acarus scabiei</name>
    <dbReference type="NCBI Taxonomy" id="52283"/>
    <lineage>
        <taxon>Eukaryota</taxon>
        <taxon>Metazoa</taxon>
        <taxon>Ecdysozoa</taxon>
        <taxon>Arthropoda</taxon>
        <taxon>Chelicerata</taxon>
        <taxon>Arachnida</taxon>
        <taxon>Acari</taxon>
        <taxon>Acariformes</taxon>
        <taxon>Sarcoptiformes</taxon>
        <taxon>Astigmata</taxon>
        <taxon>Psoroptidia</taxon>
        <taxon>Sarcoptoidea</taxon>
        <taxon>Sarcoptidae</taxon>
        <taxon>Sarcoptinae</taxon>
        <taxon>Sarcoptes</taxon>
    </lineage>
</organism>
<dbReference type="Pfam" id="PF12799">
    <property type="entry name" value="LRR_4"/>
    <property type="match status" value="1"/>
</dbReference>
<sequence length="365" mass="42129">MMRTILFHRDFNRILMLLLFDLLTHHRPPIIFGYQFDCQFTKENDFELGFLSSSIGTGSDGNDQRIFPLQTYSCREFCSELEFEGVCHCLIYHGKDVRLKCSQTNASILMADIEKLNQCPQVNLIELHVKDSNLTRLYNLPSGLYNIQSLVLENTGIDLETIRESQELLRSLRILRIINENFTEIPETLFNGMEELKQLSLNNLGMAYINVDAFVSLQDSLISLELRSNRIRTIPTAVQSLSHLECLDLSDNQIKSVSDSSKVIFSTDLKRLRRLRINPMNCSCEFGKSRFAKWLRTYAIKGVQCSKPEHLIEKDVSNMPIEEFCEPWPPNRSDRIRTNSFGFYPTIAIGFYFLAFRCDVMSTIA</sequence>
<accession>A0A834RGU0</accession>
<dbReference type="AlphaFoldDB" id="A0A834RGU0"/>
<keyword evidence="5" id="KW-0677">Repeat</keyword>
<gene>
    <name evidence="9" type="ORF">SSS_5790</name>
</gene>
<keyword evidence="4 8" id="KW-0732">Signal</keyword>
<dbReference type="GO" id="GO:0007409">
    <property type="term" value="P:axonogenesis"/>
    <property type="evidence" value="ECO:0007669"/>
    <property type="project" value="TreeGrafter"/>
</dbReference>
<keyword evidence="3" id="KW-0812">Transmembrane</keyword>
<comment type="subcellular location">
    <subcellularLocation>
        <location evidence="1">Membrane</location>
        <topology evidence="1">Single-pass type I membrane protein</topology>
    </subcellularLocation>
</comment>
<reference evidence="10" key="3">
    <citation type="submission" date="2022-06" db="UniProtKB">
        <authorList>
            <consortium name="EnsemblMetazoa"/>
        </authorList>
    </citation>
    <scope>IDENTIFICATION</scope>
</reference>
<dbReference type="EMBL" id="WVUK01000046">
    <property type="protein sequence ID" value="KAF7495680.1"/>
    <property type="molecule type" value="Genomic_DNA"/>
</dbReference>
<evidence type="ECO:0000313" key="9">
    <source>
        <dbReference type="EMBL" id="KAF7495680.1"/>
    </source>
</evidence>
<evidence type="ECO:0000256" key="1">
    <source>
        <dbReference type="ARBA" id="ARBA00004479"/>
    </source>
</evidence>
<evidence type="ECO:0000256" key="7">
    <source>
        <dbReference type="ARBA" id="ARBA00023136"/>
    </source>
</evidence>
<dbReference type="InterPro" id="IPR032675">
    <property type="entry name" value="LRR_dom_sf"/>
</dbReference>
<evidence type="ECO:0000256" key="3">
    <source>
        <dbReference type="ARBA" id="ARBA00022692"/>
    </source>
</evidence>
<reference evidence="11" key="1">
    <citation type="journal article" date="2020" name="PLoS Negl. Trop. Dis.">
        <title>High-quality nuclear genome for Sarcoptes scabiei-A critical resource for a neglected parasite.</title>
        <authorList>
            <person name="Korhonen P.K."/>
            <person name="Gasser R.B."/>
            <person name="Ma G."/>
            <person name="Wang T."/>
            <person name="Stroehlein A.J."/>
            <person name="Young N.D."/>
            <person name="Ang C.S."/>
            <person name="Fernando D.D."/>
            <person name="Lu H.C."/>
            <person name="Taylor S."/>
            <person name="Reynolds S.L."/>
            <person name="Mofiz E."/>
            <person name="Najaraj S.H."/>
            <person name="Gowda H."/>
            <person name="Madugundu A."/>
            <person name="Renuse S."/>
            <person name="Holt D."/>
            <person name="Pandey A."/>
            <person name="Papenfuss A.T."/>
            <person name="Fischer K."/>
        </authorList>
    </citation>
    <scope>NUCLEOTIDE SEQUENCE [LARGE SCALE GENOMIC DNA]</scope>
</reference>
<dbReference type="InterPro" id="IPR025875">
    <property type="entry name" value="Leu-rich_rpt_4"/>
</dbReference>
<dbReference type="InterPro" id="IPR001611">
    <property type="entry name" value="Leu-rich_rpt"/>
</dbReference>
<evidence type="ECO:0000256" key="4">
    <source>
        <dbReference type="ARBA" id="ARBA00022729"/>
    </source>
</evidence>
<dbReference type="GO" id="GO:0016020">
    <property type="term" value="C:membrane"/>
    <property type="evidence" value="ECO:0007669"/>
    <property type="project" value="UniProtKB-SubCell"/>
</dbReference>
<proteinExistence type="predicted"/>
<dbReference type="Proteomes" id="UP000070412">
    <property type="component" value="Unassembled WGS sequence"/>
</dbReference>
<reference evidence="9" key="2">
    <citation type="submission" date="2020-01" db="EMBL/GenBank/DDBJ databases">
        <authorList>
            <person name="Korhonen P.K.K."/>
            <person name="Guangxu M.G."/>
            <person name="Wang T.W."/>
            <person name="Stroehlein A.J.S."/>
            <person name="Young N.D."/>
            <person name="Ang C.-S.A."/>
            <person name="Fernando D.W.F."/>
            <person name="Lu H.L."/>
            <person name="Taylor S.T."/>
            <person name="Ehtesham M.E.M."/>
            <person name="Najaraj S.H.N."/>
            <person name="Harsha G.H.G."/>
            <person name="Madugundu A.M."/>
            <person name="Renuse S.R."/>
            <person name="Holt D.H."/>
            <person name="Pandey A.P."/>
            <person name="Papenfuss A.P."/>
            <person name="Gasser R.B.G."/>
            <person name="Fischer K.F."/>
        </authorList>
    </citation>
    <scope>NUCLEOTIDE SEQUENCE</scope>
    <source>
        <strain evidence="9">SSS_KF_BRIS2020</strain>
    </source>
</reference>
<evidence type="ECO:0000256" key="8">
    <source>
        <dbReference type="SAM" id="SignalP"/>
    </source>
</evidence>
<dbReference type="PANTHER" id="PTHR45773">
    <property type="entry name" value="SLIT AND NTRK-LIKE PROTEIN 4-RELATED"/>
    <property type="match status" value="1"/>
</dbReference>
<keyword evidence="6" id="KW-1133">Transmembrane helix</keyword>
<dbReference type="SUPFAM" id="SSF52058">
    <property type="entry name" value="L domain-like"/>
    <property type="match status" value="1"/>
</dbReference>
<evidence type="ECO:0000256" key="5">
    <source>
        <dbReference type="ARBA" id="ARBA00022737"/>
    </source>
</evidence>
<dbReference type="EnsemblMetazoa" id="SSS_5790s_mrna">
    <property type="protein sequence ID" value="KAF7495680.1"/>
    <property type="gene ID" value="SSS_5790"/>
</dbReference>
<evidence type="ECO:0000313" key="11">
    <source>
        <dbReference type="Proteomes" id="UP000070412"/>
    </source>
</evidence>
<evidence type="ECO:0000256" key="2">
    <source>
        <dbReference type="ARBA" id="ARBA00022614"/>
    </source>
</evidence>
<dbReference type="Gene3D" id="3.80.10.10">
    <property type="entry name" value="Ribonuclease Inhibitor"/>
    <property type="match status" value="1"/>
</dbReference>
<feature type="signal peptide" evidence="8">
    <location>
        <begin position="1"/>
        <end position="26"/>
    </location>
</feature>
<keyword evidence="7" id="KW-0472">Membrane</keyword>
<dbReference type="PANTHER" id="PTHR45773:SF10">
    <property type="match status" value="1"/>
</dbReference>